<feature type="compositionally biased region" description="Basic and acidic residues" evidence="3">
    <location>
        <begin position="352"/>
        <end position="365"/>
    </location>
</feature>
<dbReference type="InterPro" id="IPR014756">
    <property type="entry name" value="Ig_E-set"/>
</dbReference>
<dbReference type="PROSITE" id="PS50088">
    <property type="entry name" value="ANK_REPEAT"/>
    <property type="match status" value="3"/>
</dbReference>
<evidence type="ECO:0000256" key="1">
    <source>
        <dbReference type="PIRSR" id="PIRSR610708-1"/>
    </source>
</evidence>
<dbReference type="GO" id="GO:0008253">
    <property type="term" value="F:5'-nucleotidase activity"/>
    <property type="evidence" value="ECO:0007669"/>
    <property type="project" value="InterPro"/>
</dbReference>
<evidence type="ECO:0000313" key="6">
    <source>
        <dbReference type="Proteomes" id="UP000310689"/>
    </source>
</evidence>
<dbReference type="Pfam" id="PF00023">
    <property type="entry name" value="Ank"/>
    <property type="match status" value="1"/>
</dbReference>
<dbReference type="PRINTS" id="PR01415">
    <property type="entry name" value="ANKYRIN"/>
</dbReference>
<dbReference type="Proteomes" id="UP000310689">
    <property type="component" value="Unassembled WGS sequence"/>
</dbReference>
<evidence type="ECO:0000259" key="4">
    <source>
        <dbReference type="Pfam" id="PF16561"/>
    </source>
</evidence>
<dbReference type="Gene3D" id="2.60.40.10">
    <property type="entry name" value="Immunoglobulins"/>
    <property type="match status" value="1"/>
</dbReference>
<reference evidence="5 6" key="1">
    <citation type="submission" date="2019-03" db="EMBL/GenBank/DDBJ databases">
        <title>Sequencing 23 genomes of Wallemia ichthyophaga.</title>
        <authorList>
            <person name="Gostincar C."/>
        </authorList>
    </citation>
    <scope>NUCLEOTIDE SEQUENCE [LARGE SCALE GENOMIC DNA]</scope>
    <source>
        <strain evidence="5 6">EXF-6200</strain>
    </source>
</reference>
<dbReference type="Pfam" id="PF16561">
    <property type="entry name" value="AMPK1_CBM"/>
    <property type="match status" value="1"/>
</dbReference>
<dbReference type="Pfam" id="PF12796">
    <property type="entry name" value="Ank_2"/>
    <property type="match status" value="1"/>
</dbReference>
<dbReference type="InterPro" id="IPR010708">
    <property type="entry name" value="5'(3')-deoxyribonucleotidase"/>
</dbReference>
<dbReference type="InterPro" id="IPR002110">
    <property type="entry name" value="Ankyrin_rpt"/>
</dbReference>
<feature type="compositionally biased region" description="Basic and acidic residues" evidence="3">
    <location>
        <begin position="816"/>
        <end position="837"/>
    </location>
</feature>
<feature type="region of interest" description="Disordered" evidence="3">
    <location>
        <begin position="273"/>
        <end position="673"/>
    </location>
</feature>
<feature type="compositionally biased region" description="Basic and acidic residues" evidence="3">
    <location>
        <begin position="513"/>
        <end position="556"/>
    </location>
</feature>
<dbReference type="PANTHER" id="PTHR35134">
    <property type="entry name" value="NUCLEOTIDASE YQFW-RELATED"/>
    <property type="match status" value="1"/>
</dbReference>
<feature type="region of interest" description="Disordered" evidence="3">
    <location>
        <begin position="816"/>
        <end position="852"/>
    </location>
</feature>
<protein>
    <recommendedName>
        <fullName evidence="4">AMP-activated protein kinase glycogen-binding domain-containing protein</fullName>
    </recommendedName>
</protein>
<dbReference type="SMART" id="SM00248">
    <property type="entry name" value="ANK"/>
    <property type="match status" value="4"/>
</dbReference>
<feature type="compositionally biased region" description="Polar residues" evidence="3">
    <location>
        <begin position="984"/>
        <end position="995"/>
    </location>
</feature>
<feature type="compositionally biased region" description="Basic and acidic residues" evidence="3">
    <location>
        <begin position="473"/>
        <end position="506"/>
    </location>
</feature>
<dbReference type="PROSITE" id="PS50297">
    <property type="entry name" value="ANK_REP_REGION"/>
    <property type="match status" value="3"/>
</dbReference>
<evidence type="ECO:0000256" key="2">
    <source>
        <dbReference type="PROSITE-ProRule" id="PRU00023"/>
    </source>
</evidence>
<feature type="repeat" description="ANK" evidence="2">
    <location>
        <begin position="15"/>
        <end position="47"/>
    </location>
</feature>
<feature type="compositionally biased region" description="Basic residues" evidence="3">
    <location>
        <begin position="284"/>
        <end position="296"/>
    </location>
</feature>
<dbReference type="InterPro" id="IPR052419">
    <property type="entry name" value="5_3-deoxyribonucleotidase-like"/>
</dbReference>
<feature type="repeat" description="ANK" evidence="2">
    <location>
        <begin position="48"/>
        <end position="80"/>
    </location>
</feature>
<evidence type="ECO:0000313" key="5">
    <source>
        <dbReference type="EMBL" id="TIB42625.1"/>
    </source>
</evidence>
<sequence length="995" mass="109788">MLLERGAKVDIEDGLGWTPLMIASSAGSLEIVDMLIKNGASVNHVNNKGQASLHYAASKNHATIAHLLLEKGADVNVKDKANQHPLHRAATTGNGDIIKLLISPPNAQHKTRLNTADRLGNTPLHLAMESGHVSTAILLINAGADRERQNFDQQTPLEIEGVGGQEQRRVVDSVLQTTTTKMTKPENKYEAKFEWHDRSAHDVHLQGSFTGWMNDSNIPLKKGQDGVWRASHYVTYSAKHQYRYKVNGEWKIDPRVESSHGSPLNVLVNYFFAPNQPPSSNRADKKKNKRKTKKALKGVDSHGNETHGNDSHDDSNSNSDHDDDAVEHLTDHHSKSKNRVSANTTSWPAIPEKPEKTHAHSDKQDNQNNQDKAFDGVVAGATEGAKKNTADTSHTHQQEVSPEDKSKSAQDKVVSPAQDGHQEDQHKESATTDTKDTSNTNETPDNVTDDTKINPPITGVAAQVPTNSNTTGEDVKHKVEDAEKNVDDVKKNGEAKADESNKDVQDKAAVAKQDAEKKEAQAKQDAEKKAAQAKQDEENKAAQAKQDADKKTEEAKNSAAQAKQDADKKAQEAKNSADQAKQDADKKAEEAKDSAAQAKGELKESATQAKEQVNTSAAQAQTQANSSAAQAQNEANTVKKDATNAAKESASEAKTESKEAVKEATEKKPSLPKRISKRISGMLHLGTMKIAIDFDDVISQTNRAICEWHNRVYGTQWSMDEFHYYHYWKNPGWGTPAECQEKVRAFYSDPKGLHSTQPVAGVKEALLALQAQGHDLVIVTARSRSQRAMTTEWLSLHLGGLFDELYFVGQFEEQKGEHYGETKEEHGGDGETQEKAQDQTQDTLKHTSKHPSKADIIDGIDAEVLIDDSLENALECARHTRTRGVLARTQTPIRTLLFSPLPPTQNIPIYHYPWNVEVSRVDNQLDRLSYAERRARGLKTGESREPTQLPQFVERVEGWKGVTRWFAHANANTHANVDAHTHPPTHTQQPIKVEA</sequence>
<dbReference type="AlphaFoldDB" id="A0A4T0JP58"/>
<feature type="active site" description="Proton donor" evidence="1">
    <location>
        <position position="695"/>
    </location>
</feature>
<dbReference type="InterPro" id="IPR036770">
    <property type="entry name" value="Ankyrin_rpt-contain_sf"/>
</dbReference>
<dbReference type="SUPFAM" id="SSF81296">
    <property type="entry name" value="E set domains"/>
    <property type="match status" value="1"/>
</dbReference>
<feature type="repeat" description="ANK" evidence="2">
    <location>
        <begin position="119"/>
        <end position="151"/>
    </location>
</feature>
<dbReference type="Pfam" id="PF06941">
    <property type="entry name" value="NT5C"/>
    <property type="match status" value="1"/>
</dbReference>
<keyword evidence="2" id="KW-0040">ANK repeat</keyword>
<feature type="active site" description="Nucleophile" evidence="1">
    <location>
        <position position="693"/>
    </location>
</feature>
<feature type="compositionally biased region" description="Basic and acidic residues" evidence="3">
    <location>
        <begin position="297"/>
        <end position="315"/>
    </location>
</feature>
<dbReference type="Gene3D" id="3.40.50.1000">
    <property type="entry name" value="HAD superfamily/HAD-like"/>
    <property type="match status" value="1"/>
</dbReference>
<feature type="domain" description="AMP-activated protein kinase glycogen-binding" evidence="4">
    <location>
        <begin position="191"/>
        <end position="270"/>
    </location>
</feature>
<feature type="compositionally biased region" description="Basic and acidic residues" evidence="3">
    <location>
        <begin position="420"/>
        <end position="436"/>
    </location>
</feature>
<feature type="compositionally biased region" description="Low complexity" evidence="3">
    <location>
        <begin position="614"/>
        <end position="636"/>
    </location>
</feature>
<dbReference type="InterPro" id="IPR032640">
    <property type="entry name" value="AMPK1_CBM"/>
</dbReference>
<gene>
    <name evidence="5" type="ORF">E3P86_00321</name>
</gene>
<name>A0A4T0JP58_WALIC</name>
<feature type="compositionally biased region" description="Basic and acidic residues" evidence="3">
    <location>
        <begin position="649"/>
        <end position="669"/>
    </location>
</feature>
<dbReference type="PANTHER" id="PTHR35134:SF2">
    <property type="entry name" value="NUCLEOTIDASE YQFW-RELATED"/>
    <property type="match status" value="1"/>
</dbReference>
<dbReference type="SUPFAM" id="SSF56784">
    <property type="entry name" value="HAD-like"/>
    <property type="match status" value="1"/>
</dbReference>
<comment type="caution">
    <text evidence="5">The sequence shown here is derived from an EMBL/GenBank/DDBJ whole genome shotgun (WGS) entry which is preliminary data.</text>
</comment>
<feature type="compositionally biased region" description="Basic and acidic residues" evidence="3">
    <location>
        <begin position="384"/>
        <end position="410"/>
    </location>
</feature>
<feature type="compositionally biased region" description="Basic and acidic residues" evidence="3">
    <location>
        <begin position="580"/>
        <end position="593"/>
    </location>
</feature>
<dbReference type="InterPro" id="IPR023214">
    <property type="entry name" value="HAD_sf"/>
</dbReference>
<dbReference type="SUPFAM" id="SSF48403">
    <property type="entry name" value="Ankyrin repeat"/>
    <property type="match status" value="1"/>
</dbReference>
<dbReference type="GO" id="GO:0009264">
    <property type="term" value="P:deoxyribonucleotide catabolic process"/>
    <property type="evidence" value="ECO:0007669"/>
    <property type="project" value="InterPro"/>
</dbReference>
<dbReference type="InterPro" id="IPR013783">
    <property type="entry name" value="Ig-like_fold"/>
</dbReference>
<organism evidence="5 6">
    <name type="scientific">Wallemia ichthyophaga</name>
    <dbReference type="NCBI Taxonomy" id="245174"/>
    <lineage>
        <taxon>Eukaryota</taxon>
        <taxon>Fungi</taxon>
        <taxon>Dikarya</taxon>
        <taxon>Basidiomycota</taxon>
        <taxon>Wallemiomycotina</taxon>
        <taxon>Wallemiomycetes</taxon>
        <taxon>Wallemiales</taxon>
        <taxon>Wallemiaceae</taxon>
        <taxon>Wallemia</taxon>
    </lineage>
</organism>
<evidence type="ECO:0000256" key="3">
    <source>
        <dbReference type="SAM" id="MobiDB-lite"/>
    </source>
</evidence>
<dbReference type="Gene3D" id="1.25.40.20">
    <property type="entry name" value="Ankyrin repeat-containing domain"/>
    <property type="match status" value="1"/>
</dbReference>
<feature type="compositionally biased region" description="Polar residues" evidence="3">
    <location>
        <begin position="437"/>
        <end position="446"/>
    </location>
</feature>
<dbReference type="CDD" id="cd02859">
    <property type="entry name" value="E_set_AMPKbeta_like_N"/>
    <property type="match status" value="1"/>
</dbReference>
<proteinExistence type="predicted"/>
<feature type="region of interest" description="Disordered" evidence="3">
    <location>
        <begin position="976"/>
        <end position="995"/>
    </location>
</feature>
<accession>A0A4T0JP58</accession>
<dbReference type="InterPro" id="IPR036412">
    <property type="entry name" value="HAD-like_sf"/>
</dbReference>
<dbReference type="EMBL" id="SPOI01000006">
    <property type="protein sequence ID" value="TIB42625.1"/>
    <property type="molecule type" value="Genomic_DNA"/>
</dbReference>
<dbReference type="CDD" id="cd06503">
    <property type="entry name" value="ATP-synt_Fo_b"/>
    <property type="match status" value="2"/>
</dbReference>